<sequence>MREAGLGGGN</sequence>
<organism evidence="1 2">
    <name type="scientific">Portunus trituberculatus</name>
    <name type="common">Swimming crab</name>
    <name type="synonym">Neptunus trituberculatus</name>
    <dbReference type="NCBI Taxonomy" id="210409"/>
    <lineage>
        <taxon>Eukaryota</taxon>
        <taxon>Metazoa</taxon>
        <taxon>Ecdysozoa</taxon>
        <taxon>Arthropoda</taxon>
        <taxon>Crustacea</taxon>
        <taxon>Multicrustacea</taxon>
        <taxon>Malacostraca</taxon>
        <taxon>Eumalacostraca</taxon>
        <taxon>Eucarida</taxon>
        <taxon>Decapoda</taxon>
        <taxon>Pleocyemata</taxon>
        <taxon>Brachyura</taxon>
        <taxon>Eubrachyura</taxon>
        <taxon>Portunoidea</taxon>
        <taxon>Portunidae</taxon>
        <taxon>Portuninae</taxon>
        <taxon>Portunus</taxon>
    </lineage>
</organism>
<dbReference type="Proteomes" id="UP000324222">
    <property type="component" value="Unassembled WGS sequence"/>
</dbReference>
<dbReference type="EMBL" id="VSRR010131835">
    <property type="protein sequence ID" value="MPD02521.1"/>
    <property type="molecule type" value="Genomic_DNA"/>
</dbReference>
<proteinExistence type="predicted"/>
<comment type="caution">
    <text evidence="1">The sequence shown here is derived from an EMBL/GenBank/DDBJ whole genome shotgun (WGS) entry which is preliminary data.</text>
</comment>
<reference evidence="1 2" key="1">
    <citation type="submission" date="2019-05" db="EMBL/GenBank/DDBJ databases">
        <title>Another draft genome of Portunus trituberculatus and its Hox gene families provides insights of decapod evolution.</title>
        <authorList>
            <person name="Jeong J.-H."/>
            <person name="Song I."/>
            <person name="Kim S."/>
            <person name="Choi T."/>
            <person name="Kim D."/>
            <person name="Ryu S."/>
            <person name="Kim W."/>
        </authorList>
    </citation>
    <scope>NUCLEOTIDE SEQUENCE [LARGE SCALE GENOMIC DNA]</scope>
    <source>
        <tissue evidence="1">Muscle</tissue>
    </source>
</reference>
<evidence type="ECO:0000313" key="1">
    <source>
        <dbReference type="EMBL" id="MPD02521.1"/>
    </source>
</evidence>
<name>A0A5B7K0E1_PORTR</name>
<keyword evidence="2" id="KW-1185">Reference proteome</keyword>
<accession>A0A5B7K0E1</accession>
<protein>
    <submittedName>
        <fullName evidence="1">Uncharacterized protein</fullName>
    </submittedName>
</protein>
<evidence type="ECO:0000313" key="2">
    <source>
        <dbReference type="Proteomes" id="UP000324222"/>
    </source>
</evidence>
<gene>
    <name evidence="1" type="ORF">E2C01_098110</name>
</gene>